<gene>
    <name evidence="3" type="ORF">V474_04295</name>
    <name evidence="2" type="ORF">V474_06475</name>
</gene>
<evidence type="ECO:0000313" key="2">
    <source>
        <dbReference type="EMBL" id="KMS50742.1"/>
    </source>
</evidence>
<evidence type="ECO:0000313" key="4">
    <source>
        <dbReference type="Proteomes" id="UP000052268"/>
    </source>
</evidence>
<comment type="caution">
    <text evidence="2">The sequence shown here is derived from an EMBL/GenBank/DDBJ whole genome shotgun (WGS) entry which is preliminary data.</text>
</comment>
<sequence>MGLVSQVSADDRESAWRIVRHREIMERLIPLWAVLGVALVLMGVDLGGRLLWTLPMIGYVFGVMAVDHGPDYRAANYWVPVLGSQAAALLPLITKF</sequence>
<dbReference type="EMBL" id="JACU01000012">
    <property type="protein sequence ID" value="KMS51462.1"/>
    <property type="molecule type" value="Genomic_DNA"/>
</dbReference>
<evidence type="ECO:0000256" key="1">
    <source>
        <dbReference type="SAM" id="Phobius"/>
    </source>
</evidence>
<accession>A0A0J7XG09</accession>
<keyword evidence="1" id="KW-0812">Transmembrane</keyword>
<organism evidence="2 4">
    <name type="scientific">Novosphingobium barchaimii LL02</name>
    <dbReference type="NCBI Taxonomy" id="1114963"/>
    <lineage>
        <taxon>Bacteria</taxon>
        <taxon>Pseudomonadati</taxon>
        <taxon>Pseudomonadota</taxon>
        <taxon>Alphaproteobacteria</taxon>
        <taxon>Sphingomonadales</taxon>
        <taxon>Sphingomonadaceae</taxon>
        <taxon>Novosphingobium</taxon>
    </lineage>
</organism>
<dbReference type="RefSeq" id="WP_008831821.1">
    <property type="nucleotide sequence ID" value="NZ_KQ130458.1"/>
</dbReference>
<proteinExistence type="predicted"/>
<keyword evidence="1" id="KW-1133">Transmembrane helix</keyword>
<keyword evidence="1" id="KW-0472">Membrane</keyword>
<feature type="transmembrane region" description="Helical" evidence="1">
    <location>
        <begin position="27"/>
        <end position="44"/>
    </location>
</feature>
<reference evidence="2 4" key="2">
    <citation type="journal article" date="2015" name="G3 (Bethesda)">
        <title>Insights into Ongoing Evolution of the Hexachlorocyclohexane Catabolic Pathway from Comparative Genomics of Ten Sphingomonadaceae Strains.</title>
        <authorList>
            <person name="Pearce S.L."/>
            <person name="Oakeshott J.G."/>
            <person name="Pandey G."/>
        </authorList>
    </citation>
    <scope>NUCLEOTIDE SEQUENCE [LARGE SCALE GENOMIC DNA]</scope>
    <source>
        <strain evidence="2 4">LL02</strain>
    </source>
</reference>
<dbReference type="Proteomes" id="UP000052268">
    <property type="component" value="Unassembled WGS sequence"/>
</dbReference>
<protein>
    <submittedName>
        <fullName evidence="2">Uncharacterized protein</fullName>
    </submittedName>
</protein>
<feature type="transmembrane region" description="Helical" evidence="1">
    <location>
        <begin position="74"/>
        <end position="93"/>
    </location>
</feature>
<dbReference type="AlphaFoldDB" id="A0A0J7XG09"/>
<name>A0A0J7XG09_9SPHN</name>
<dbReference type="EMBL" id="JACU01000015">
    <property type="protein sequence ID" value="KMS50742.1"/>
    <property type="molecule type" value="Genomic_DNA"/>
</dbReference>
<dbReference type="OrthoDB" id="7510270at2"/>
<evidence type="ECO:0000313" key="3">
    <source>
        <dbReference type="EMBL" id="KMS51462.1"/>
    </source>
</evidence>
<reference evidence="2" key="1">
    <citation type="submission" date="2014-01" db="EMBL/GenBank/DDBJ databases">
        <authorList>
            <person name="Pearce S."/>
            <person name="Pandey G."/>
            <person name="Oakeshott J."/>
        </authorList>
    </citation>
    <scope>NUCLEOTIDE SEQUENCE</scope>
    <source>
        <strain evidence="2">LL02</strain>
    </source>
</reference>
<dbReference type="PATRIC" id="fig|1114963.3.peg.4491"/>
<keyword evidence="4" id="KW-1185">Reference proteome</keyword>